<dbReference type="InterPro" id="IPR058238">
    <property type="entry name" value="Lant_leader_dom"/>
</dbReference>
<name>A0ABT3INT2_9BACT</name>
<proteinExistence type="predicted"/>
<evidence type="ECO:0000256" key="1">
    <source>
        <dbReference type="SAM" id="MobiDB-lite"/>
    </source>
</evidence>
<dbReference type="EMBL" id="JAPDNS010000002">
    <property type="protein sequence ID" value="MCW3485556.1"/>
    <property type="molecule type" value="Genomic_DNA"/>
</dbReference>
<protein>
    <submittedName>
        <fullName evidence="2">Class I lanthipeptide</fullName>
    </submittedName>
</protein>
<feature type="compositionally biased region" description="Low complexity" evidence="1">
    <location>
        <begin position="37"/>
        <end position="52"/>
    </location>
</feature>
<evidence type="ECO:0000313" key="3">
    <source>
        <dbReference type="Proteomes" id="UP001207742"/>
    </source>
</evidence>
<gene>
    <name evidence="2" type="ORF">OL497_16720</name>
</gene>
<dbReference type="RefSeq" id="WP_264732095.1">
    <property type="nucleotide sequence ID" value="NZ_JAPDNR010000001.1"/>
</dbReference>
<dbReference type="Proteomes" id="UP001207742">
    <property type="component" value="Unassembled WGS sequence"/>
</dbReference>
<dbReference type="NCBIfam" id="NF038153">
    <property type="entry name" value="lant_leader_L1a"/>
    <property type="match status" value="1"/>
</dbReference>
<keyword evidence="3" id="KW-1185">Reference proteome</keyword>
<accession>A0ABT3INT2</accession>
<comment type="caution">
    <text evidence="2">The sequence shown here is derived from an EMBL/GenBank/DDBJ whole genome shotgun (WGS) entry which is preliminary data.</text>
</comment>
<feature type="region of interest" description="Disordered" evidence="1">
    <location>
        <begin position="31"/>
        <end position="58"/>
    </location>
</feature>
<sequence>MKKQKNTRRKLSLKKEIIVVLNETDMAKLLGGADGQSSLRPRLPTLHPTLSPGPTARD</sequence>
<evidence type="ECO:0000313" key="2">
    <source>
        <dbReference type="EMBL" id="MCW3485556.1"/>
    </source>
</evidence>
<reference evidence="2 3" key="1">
    <citation type="submission" date="2022-10" db="EMBL/GenBank/DDBJ databases">
        <title>Chitinophaga nivalis PC15 sp. nov., isolated from Pyeongchang county, South Korea.</title>
        <authorList>
            <person name="Trinh H.N."/>
        </authorList>
    </citation>
    <scope>NUCLEOTIDE SEQUENCE [LARGE SCALE GENOMIC DNA]</scope>
    <source>
        <strain evidence="2 3">PC14</strain>
    </source>
</reference>
<organism evidence="2 3">
    <name type="scientific">Chitinophaga nivalis</name>
    <dbReference type="NCBI Taxonomy" id="2991709"/>
    <lineage>
        <taxon>Bacteria</taxon>
        <taxon>Pseudomonadati</taxon>
        <taxon>Bacteroidota</taxon>
        <taxon>Chitinophagia</taxon>
        <taxon>Chitinophagales</taxon>
        <taxon>Chitinophagaceae</taxon>
        <taxon>Chitinophaga</taxon>
    </lineage>
</organism>